<dbReference type="Pfam" id="PF01891">
    <property type="entry name" value="CbiM"/>
    <property type="match status" value="1"/>
</dbReference>
<keyword evidence="4 7" id="KW-0812">Transmembrane</keyword>
<dbReference type="Gene3D" id="1.10.1760.20">
    <property type="match status" value="1"/>
</dbReference>
<dbReference type="Proteomes" id="UP000295611">
    <property type="component" value="Unassembled WGS sequence"/>
</dbReference>
<comment type="subcellular location">
    <subcellularLocation>
        <location evidence="1">Cell membrane</location>
        <topology evidence="1">Multi-pass membrane protein</topology>
    </subcellularLocation>
</comment>
<gene>
    <name evidence="8" type="ORF">DFP86_102397</name>
</gene>
<feature type="transmembrane region" description="Helical" evidence="7">
    <location>
        <begin position="38"/>
        <end position="57"/>
    </location>
</feature>
<dbReference type="GO" id="GO:0000041">
    <property type="term" value="P:transition metal ion transport"/>
    <property type="evidence" value="ECO:0007669"/>
    <property type="project" value="InterPro"/>
</dbReference>
<dbReference type="EMBL" id="SNZP01000002">
    <property type="protein sequence ID" value="TDR82280.1"/>
    <property type="molecule type" value="Genomic_DNA"/>
</dbReference>
<keyword evidence="5 7" id="KW-1133">Transmembrane helix</keyword>
<feature type="transmembrane region" description="Helical" evidence="7">
    <location>
        <begin position="181"/>
        <end position="203"/>
    </location>
</feature>
<dbReference type="RefSeq" id="WP_133678690.1">
    <property type="nucleotide sequence ID" value="NZ_SNZP01000002.1"/>
</dbReference>
<comment type="caution">
    <text evidence="8">The sequence shown here is derived from an EMBL/GenBank/DDBJ whole genome shotgun (WGS) entry which is preliminary data.</text>
</comment>
<feature type="transmembrane region" description="Helical" evidence="7">
    <location>
        <begin position="69"/>
        <end position="97"/>
    </location>
</feature>
<feature type="transmembrane region" description="Helical" evidence="7">
    <location>
        <begin position="137"/>
        <end position="169"/>
    </location>
</feature>
<accession>A0A4R7BBC0</accession>
<evidence type="ECO:0000256" key="2">
    <source>
        <dbReference type="ARBA" id="ARBA00022448"/>
    </source>
</evidence>
<protein>
    <submittedName>
        <fullName evidence="8">Putative membrane protein</fullName>
    </submittedName>
</protein>
<evidence type="ECO:0000313" key="9">
    <source>
        <dbReference type="Proteomes" id="UP000295611"/>
    </source>
</evidence>
<proteinExistence type="predicted"/>
<dbReference type="InterPro" id="IPR002751">
    <property type="entry name" value="CbiM/NikMN"/>
</dbReference>
<reference evidence="8 9" key="1">
    <citation type="submission" date="2019-03" db="EMBL/GenBank/DDBJ databases">
        <title>Genomic Encyclopedia of Type Strains, Phase III (KMG-III): the genomes of soil and plant-associated and newly described type strains.</title>
        <authorList>
            <person name="Whitman W."/>
        </authorList>
    </citation>
    <scope>NUCLEOTIDE SEQUENCE [LARGE SCALE GENOMIC DNA]</scope>
    <source>
        <strain evidence="8 9">CECT 8976</strain>
    </source>
</reference>
<evidence type="ECO:0000256" key="5">
    <source>
        <dbReference type="ARBA" id="ARBA00022989"/>
    </source>
</evidence>
<dbReference type="AlphaFoldDB" id="A0A4R7BBC0"/>
<dbReference type="GO" id="GO:0005886">
    <property type="term" value="C:plasma membrane"/>
    <property type="evidence" value="ECO:0007669"/>
    <property type="project" value="UniProtKB-SubCell"/>
</dbReference>
<evidence type="ECO:0000256" key="6">
    <source>
        <dbReference type="ARBA" id="ARBA00023136"/>
    </source>
</evidence>
<name>A0A4R7BBC0_9NEIS</name>
<sequence>MNLAASLFPLPFLLVLDAVALAVLGCLARRVAWRRLDGGQFNAWLGACVMVLVLWTLKYDARPGLTYHLLGMTVLTLMMGPVLASLAAAVVVAVACFSAGGDVWAFGLDWLARGQLPIWLTWFALRLTQRRLPTNYFVYLFLNVFLTGGLGMALAGSAVVVLLGVFGIYSWDVLLQDALPYYLLLAWSEAFLSGLMMAVLIVYKPHWVASFDDARYLND</sequence>
<evidence type="ECO:0000256" key="4">
    <source>
        <dbReference type="ARBA" id="ARBA00022692"/>
    </source>
</evidence>
<evidence type="ECO:0000256" key="7">
    <source>
        <dbReference type="SAM" id="Phobius"/>
    </source>
</evidence>
<evidence type="ECO:0000256" key="1">
    <source>
        <dbReference type="ARBA" id="ARBA00004651"/>
    </source>
</evidence>
<keyword evidence="9" id="KW-1185">Reference proteome</keyword>
<evidence type="ECO:0000256" key="3">
    <source>
        <dbReference type="ARBA" id="ARBA00022475"/>
    </source>
</evidence>
<keyword evidence="3" id="KW-1003">Cell membrane</keyword>
<organism evidence="8 9">
    <name type="scientific">Paludibacterium purpuratum</name>
    <dbReference type="NCBI Taxonomy" id="1144873"/>
    <lineage>
        <taxon>Bacteria</taxon>
        <taxon>Pseudomonadati</taxon>
        <taxon>Pseudomonadota</taxon>
        <taxon>Betaproteobacteria</taxon>
        <taxon>Neisseriales</taxon>
        <taxon>Chromobacteriaceae</taxon>
        <taxon>Paludibacterium</taxon>
    </lineage>
</organism>
<dbReference type="OrthoDB" id="5297929at2"/>
<keyword evidence="2" id="KW-0813">Transport</keyword>
<keyword evidence="6 7" id="KW-0472">Membrane</keyword>
<evidence type="ECO:0000313" key="8">
    <source>
        <dbReference type="EMBL" id="TDR82280.1"/>
    </source>
</evidence>